<dbReference type="Pfam" id="PF01738">
    <property type="entry name" value="DLH"/>
    <property type="match status" value="1"/>
</dbReference>
<dbReference type="Proteomes" id="UP000663843">
    <property type="component" value="Unassembled WGS sequence"/>
</dbReference>
<name>A0A8H3D1F3_9AGAM</name>
<gene>
    <name evidence="2" type="ORF">RDB_LOCUS145096</name>
</gene>
<dbReference type="PANTHER" id="PTHR47668">
    <property type="entry name" value="DIENELACTONE HYDROLASE FAMILY PROTEIN (AFU_ORTHOLOGUE AFUA_6G01940)"/>
    <property type="match status" value="1"/>
</dbReference>
<comment type="caution">
    <text evidence="2">The sequence shown here is derived from an EMBL/GenBank/DDBJ whole genome shotgun (WGS) entry which is preliminary data.</text>
</comment>
<dbReference type="Gene3D" id="3.40.50.1820">
    <property type="entry name" value="alpha/beta hydrolase"/>
    <property type="match status" value="1"/>
</dbReference>
<protein>
    <recommendedName>
        <fullName evidence="1">Dienelactone hydrolase domain-containing protein</fullName>
    </recommendedName>
</protein>
<dbReference type="InterPro" id="IPR029058">
    <property type="entry name" value="AB_hydrolase_fold"/>
</dbReference>
<evidence type="ECO:0000259" key="1">
    <source>
        <dbReference type="Pfam" id="PF01738"/>
    </source>
</evidence>
<reference evidence="2" key="1">
    <citation type="submission" date="2021-01" db="EMBL/GenBank/DDBJ databases">
        <authorList>
            <person name="Kaushik A."/>
        </authorList>
    </citation>
    <scope>NUCLEOTIDE SEQUENCE</scope>
    <source>
        <strain evidence="2">AG2-2IIIB</strain>
    </source>
</reference>
<sequence length="312" mass="33813">MITGLSLSLPSVMQMSRSSACLLYRPSDVTFPILSADSSLINTGGGLAEHVTLTTIHPSIPNMSNPPNSNTACCTIPTVVPKEQYKEKGEYKPYGSFKKVYSVGNPKSGKTIIGVYDIFGYWPQTLQGADILAETLDALVIYPDFLDGQPWDHTDFPPKSHESKKKFQEFLAGVASVTERVKNVGELADQLRADGAKFVGTGAKVVTVAGGTGKTDAVVAIHPAFLDVKDAENLKVPIGLFPSKDEPLDEYEKIIKSISTKPFASKNAYKVYPDMPHGWAAARADLEDPQNKKQYEDVYGTAVTFYKGVIAG</sequence>
<feature type="domain" description="Dienelactone hydrolase" evidence="1">
    <location>
        <begin position="109"/>
        <end position="307"/>
    </location>
</feature>
<evidence type="ECO:0000313" key="2">
    <source>
        <dbReference type="EMBL" id="CAE6505557.1"/>
    </source>
</evidence>
<dbReference type="InterPro" id="IPR002925">
    <property type="entry name" value="Dienelactn_hydro"/>
</dbReference>
<dbReference type="AlphaFoldDB" id="A0A8H3D1F3"/>
<proteinExistence type="predicted"/>
<organism evidence="2 3">
    <name type="scientific">Rhizoctonia solani</name>
    <dbReference type="NCBI Taxonomy" id="456999"/>
    <lineage>
        <taxon>Eukaryota</taxon>
        <taxon>Fungi</taxon>
        <taxon>Dikarya</taxon>
        <taxon>Basidiomycota</taxon>
        <taxon>Agaricomycotina</taxon>
        <taxon>Agaricomycetes</taxon>
        <taxon>Cantharellales</taxon>
        <taxon>Ceratobasidiaceae</taxon>
        <taxon>Rhizoctonia</taxon>
    </lineage>
</organism>
<dbReference type="EMBL" id="CAJMWT010005391">
    <property type="protein sequence ID" value="CAE6505557.1"/>
    <property type="molecule type" value="Genomic_DNA"/>
</dbReference>
<evidence type="ECO:0000313" key="3">
    <source>
        <dbReference type="Proteomes" id="UP000663843"/>
    </source>
</evidence>
<dbReference type="SUPFAM" id="SSF53474">
    <property type="entry name" value="alpha/beta-Hydrolases"/>
    <property type="match status" value="1"/>
</dbReference>
<dbReference type="GO" id="GO:0016787">
    <property type="term" value="F:hydrolase activity"/>
    <property type="evidence" value="ECO:0007669"/>
    <property type="project" value="InterPro"/>
</dbReference>
<dbReference type="PANTHER" id="PTHR47668:SF1">
    <property type="entry name" value="DIENELACTONE HYDROLASE DOMAIN-CONTAINING PROTEIN-RELATED"/>
    <property type="match status" value="1"/>
</dbReference>
<accession>A0A8H3D1F3</accession>